<comment type="caution">
    <text evidence="2">The sequence shown here is derived from an EMBL/GenBank/DDBJ whole genome shotgun (WGS) entry which is preliminary data.</text>
</comment>
<dbReference type="Proteomes" id="UP000694050">
    <property type="component" value="Unassembled WGS sequence"/>
</dbReference>
<evidence type="ECO:0000313" key="2">
    <source>
        <dbReference type="EMBL" id="KAG7411133.1"/>
    </source>
</evidence>
<name>A0A8J5NYV9_FUSOX</name>
<sequence>MASQQTSNDVRDRYNITDDHQGQTASDILELQPPTDCEHTTGLDALIVVLRRIYTATMFGPRGLAQVDWVKEAEEENPILKHAWHVMGDNNEERLAANKARADLIATLGTEMNAGVASFKDLCTSPLMNKTFWSQVHLSLFWPTLYLPSGKVVRQSPEDRATTNLIHLNREHNPDLTLQQAIYSQFDVEKVGSQEVIRRPKYPLIIRVLLRTKNVSPENRLEFEDIRQFLLPQWIEAEDEQGRFLDEDEPQRYTIIAVVRMRPDMTAVRETPGDESMDEEHQNDTVRTYAQNGPNIIAAYEDGELMPPYWSVGDLRPYPLEYMLFYMRKPGEVMDDPTGLPEHAQPPNFNMVIWENANQALDPLVAELRKKPQSAEGHGPDGERADVEIESSASETLAAKRGHESKETNPTSHAAQGGRGERTRVPQPPQELMFQRAWSSRGKE</sequence>
<proteinExistence type="predicted"/>
<feature type="compositionally biased region" description="Basic and acidic residues" evidence="1">
    <location>
        <begin position="378"/>
        <end position="387"/>
    </location>
</feature>
<accession>A0A8J5NYV9</accession>
<gene>
    <name evidence="2" type="ORF">Forpe1208_v009802</name>
</gene>
<reference evidence="2" key="1">
    <citation type="submission" date="2021-04" db="EMBL/GenBank/DDBJ databases">
        <title>First draft genome resource for Brassicaceae pathogens Fusarium oxysporum f. sp. raphani and Fusarium oxysporum f. sp. rapae.</title>
        <authorList>
            <person name="Asai S."/>
        </authorList>
    </citation>
    <scope>NUCLEOTIDE SEQUENCE</scope>
    <source>
        <strain evidence="2">Tf1208</strain>
    </source>
</reference>
<dbReference type="EMBL" id="JAELUQ010000007">
    <property type="protein sequence ID" value="KAG7411133.1"/>
    <property type="molecule type" value="Genomic_DNA"/>
</dbReference>
<evidence type="ECO:0000313" key="3">
    <source>
        <dbReference type="Proteomes" id="UP000694050"/>
    </source>
</evidence>
<evidence type="ECO:0000256" key="1">
    <source>
        <dbReference type="SAM" id="MobiDB-lite"/>
    </source>
</evidence>
<feature type="region of interest" description="Disordered" evidence="1">
    <location>
        <begin position="370"/>
        <end position="444"/>
    </location>
</feature>
<feature type="region of interest" description="Disordered" evidence="1">
    <location>
        <begin position="1"/>
        <end position="21"/>
    </location>
</feature>
<organism evidence="2 3">
    <name type="scientific">Fusarium oxysporum f. sp. rapae</name>
    <dbReference type="NCBI Taxonomy" id="485398"/>
    <lineage>
        <taxon>Eukaryota</taxon>
        <taxon>Fungi</taxon>
        <taxon>Dikarya</taxon>
        <taxon>Ascomycota</taxon>
        <taxon>Pezizomycotina</taxon>
        <taxon>Sordariomycetes</taxon>
        <taxon>Hypocreomycetidae</taxon>
        <taxon>Hypocreales</taxon>
        <taxon>Nectriaceae</taxon>
        <taxon>Fusarium</taxon>
        <taxon>Fusarium oxysporum species complex</taxon>
    </lineage>
</organism>
<feature type="compositionally biased region" description="Basic and acidic residues" evidence="1">
    <location>
        <begin position="9"/>
        <end position="21"/>
    </location>
</feature>
<protein>
    <submittedName>
        <fullName evidence="2">Uncharacterized protein</fullName>
    </submittedName>
</protein>
<dbReference type="AlphaFoldDB" id="A0A8J5NYV9"/>